<dbReference type="EMBL" id="JAGSPD010000003">
    <property type="protein sequence ID" value="MBV7268365.1"/>
    <property type="molecule type" value="Genomic_DNA"/>
</dbReference>
<reference evidence="1" key="1">
    <citation type="submission" date="2021-04" db="EMBL/GenBank/DDBJ databases">
        <authorList>
            <person name="Pira H."/>
            <person name="Risdian C."/>
            <person name="Wink J."/>
        </authorList>
    </citation>
    <scope>NUCLEOTIDE SEQUENCE</scope>
    <source>
        <strain evidence="1">WHY3</strain>
    </source>
</reference>
<comment type="caution">
    <text evidence="1">The sequence shown here is derived from an EMBL/GenBank/DDBJ whole genome shotgun (WGS) entry which is preliminary data.</text>
</comment>
<evidence type="ECO:0000313" key="2">
    <source>
        <dbReference type="Proteomes" id="UP001138894"/>
    </source>
</evidence>
<protein>
    <submittedName>
        <fullName evidence="1">Uncharacterized protein</fullName>
    </submittedName>
</protein>
<evidence type="ECO:0000313" key="1">
    <source>
        <dbReference type="EMBL" id="MBV7268365.1"/>
    </source>
</evidence>
<sequence length="91" mass="10163">MILQKQSLLDISIQEFGSLNELIELSLANEISITEALVPGTELQIPKIESSAKDIQQYYKSRDKRPATALSAIDYVLTLFEAGLFENGLFE</sequence>
<keyword evidence="2" id="KW-1185">Reference proteome</keyword>
<dbReference type="RefSeq" id="WP_218544920.1">
    <property type="nucleotide sequence ID" value="NZ_JAGSPD010000003.1"/>
</dbReference>
<dbReference type="AlphaFoldDB" id="A0A9X1F6P0"/>
<proteinExistence type="predicted"/>
<organism evidence="1 2">
    <name type="scientific">Winogradskyella luteola</name>
    <dbReference type="NCBI Taxonomy" id="2828330"/>
    <lineage>
        <taxon>Bacteria</taxon>
        <taxon>Pseudomonadati</taxon>
        <taxon>Bacteroidota</taxon>
        <taxon>Flavobacteriia</taxon>
        <taxon>Flavobacteriales</taxon>
        <taxon>Flavobacteriaceae</taxon>
        <taxon>Winogradskyella</taxon>
    </lineage>
</organism>
<accession>A0A9X1F6P0</accession>
<dbReference type="Proteomes" id="UP001138894">
    <property type="component" value="Unassembled WGS sequence"/>
</dbReference>
<name>A0A9X1F6P0_9FLAO</name>
<gene>
    <name evidence="1" type="ORF">KCG49_04050</name>
</gene>